<name>A0A7I7SEZ8_9MYCO</name>
<evidence type="ECO:0000256" key="4">
    <source>
        <dbReference type="ARBA" id="ARBA00022692"/>
    </source>
</evidence>
<organism evidence="9 10">
    <name type="scientific">Mycolicibacillus koreensis</name>
    <dbReference type="NCBI Taxonomy" id="1069220"/>
    <lineage>
        <taxon>Bacteria</taxon>
        <taxon>Bacillati</taxon>
        <taxon>Actinomycetota</taxon>
        <taxon>Actinomycetes</taxon>
        <taxon>Mycobacteriales</taxon>
        <taxon>Mycobacteriaceae</taxon>
        <taxon>Mycolicibacillus</taxon>
    </lineage>
</organism>
<evidence type="ECO:0000313" key="9">
    <source>
        <dbReference type="EMBL" id="OSC34348.1"/>
    </source>
</evidence>
<evidence type="ECO:0000256" key="6">
    <source>
        <dbReference type="ARBA" id="ARBA00023136"/>
    </source>
</evidence>
<keyword evidence="5 8" id="KW-1133">Transmembrane helix</keyword>
<dbReference type="NCBIfam" id="NF005929">
    <property type="entry name" value="PRK07946.1"/>
    <property type="match status" value="1"/>
</dbReference>
<dbReference type="EMBL" id="NCXO01000011">
    <property type="protein sequence ID" value="OSC34348.1"/>
    <property type="molecule type" value="Genomic_DNA"/>
</dbReference>
<dbReference type="GO" id="GO:0005886">
    <property type="term" value="C:plasma membrane"/>
    <property type="evidence" value="ECO:0007669"/>
    <property type="project" value="UniProtKB-SubCell"/>
</dbReference>
<accession>A0A7I7SEZ8</accession>
<dbReference type="Pfam" id="PF00420">
    <property type="entry name" value="Oxidored_q2"/>
    <property type="match status" value="1"/>
</dbReference>
<dbReference type="OrthoDB" id="9799219at2"/>
<reference evidence="9 10" key="1">
    <citation type="submission" date="2017-04" db="EMBL/GenBank/DDBJ databases">
        <title>The new phylogeny of genus Mycobacterium.</title>
        <authorList>
            <person name="Tortoli E."/>
            <person name="Trovato A."/>
            <person name="Cirillo D.M."/>
        </authorList>
    </citation>
    <scope>NUCLEOTIDE SEQUENCE [LARGE SCALE GENOMIC DNA]</scope>
    <source>
        <strain evidence="9 10">KCTC 19819</strain>
    </source>
</reference>
<dbReference type="AlphaFoldDB" id="A0A7I7SEZ8"/>
<evidence type="ECO:0000256" key="7">
    <source>
        <dbReference type="SAM" id="MobiDB-lite"/>
    </source>
</evidence>
<dbReference type="RefSeq" id="WP_085303233.1">
    <property type="nucleotide sequence ID" value="NZ_AP022594.1"/>
</dbReference>
<feature type="transmembrane region" description="Helical" evidence="8">
    <location>
        <begin position="70"/>
        <end position="95"/>
    </location>
</feature>
<comment type="caution">
    <text evidence="9">The sequence shown here is derived from an EMBL/GenBank/DDBJ whole genome shotgun (WGS) entry which is preliminary data.</text>
</comment>
<dbReference type="PANTHER" id="PTHR34583:SF2">
    <property type="entry name" value="ANTIPORTER SUBUNIT MNHC2-RELATED"/>
    <property type="match status" value="1"/>
</dbReference>
<comment type="similarity">
    <text evidence="2">Belongs to the CPA3 antiporters (TC 2.A.63) subunit C family.</text>
</comment>
<dbReference type="PANTHER" id="PTHR34583">
    <property type="entry name" value="ANTIPORTER SUBUNIT MNHC2-RELATED"/>
    <property type="match status" value="1"/>
</dbReference>
<dbReference type="InterPro" id="IPR050601">
    <property type="entry name" value="CPA3_antiporter_subunitC"/>
</dbReference>
<keyword evidence="4 8" id="KW-0812">Transmembrane</keyword>
<evidence type="ECO:0000313" key="10">
    <source>
        <dbReference type="Proteomes" id="UP000193577"/>
    </source>
</evidence>
<feature type="compositionally biased region" description="Acidic residues" evidence="7">
    <location>
        <begin position="119"/>
        <end position="132"/>
    </location>
</feature>
<keyword evidence="3" id="KW-1003">Cell membrane</keyword>
<comment type="subcellular location">
    <subcellularLocation>
        <location evidence="1">Cell membrane</location>
        <topology evidence="1">Multi-pass membrane protein</topology>
    </subcellularLocation>
</comment>
<feature type="transmembrane region" description="Helical" evidence="8">
    <location>
        <begin position="6"/>
        <end position="23"/>
    </location>
</feature>
<keyword evidence="6 8" id="KW-0472">Membrane</keyword>
<gene>
    <name evidence="9" type="ORF">B8W67_07355</name>
</gene>
<evidence type="ECO:0000256" key="1">
    <source>
        <dbReference type="ARBA" id="ARBA00004651"/>
    </source>
</evidence>
<dbReference type="InterPro" id="IPR039428">
    <property type="entry name" value="NUOK/Mnh_C1-like"/>
</dbReference>
<feature type="region of interest" description="Disordered" evidence="7">
    <location>
        <begin position="109"/>
        <end position="137"/>
    </location>
</feature>
<evidence type="ECO:0000256" key="2">
    <source>
        <dbReference type="ARBA" id="ARBA00010388"/>
    </source>
</evidence>
<evidence type="ECO:0000256" key="3">
    <source>
        <dbReference type="ARBA" id="ARBA00022475"/>
    </source>
</evidence>
<dbReference type="Proteomes" id="UP000193577">
    <property type="component" value="Unassembled WGS sequence"/>
</dbReference>
<evidence type="ECO:0000256" key="5">
    <source>
        <dbReference type="ARBA" id="ARBA00022989"/>
    </source>
</evidence>
<dbReference type="Gene3D" id="1.10.287.3510">
    <property type="match status" value="1"/>
</dbReference>
<feature type="transmembrane region" description="Helical" evidence="8">
    <location>
        <begin position="30"/>
        <end position="50"/>
    </location>
</feature>
<protein>
    <submittedName>
        <fullName evidence="9">Na(+)/H(+) antiporter subunit C</fullName>
    </submittedName>
</protein>
<keyword evidence="10" id="KW-1185">Reference proteome</keyword>
<evidence type="ECO:0000256" key="8">
    <source>
        <dbReference type="SAM" id="Phobius"/>
    </source>
</evidence>
<proteinExistence type="inferred from homology"/>
<sequence length="152" mass="15843">MSAQFFPLLTIAVLVACGVFLLLERSLTRMLLGVLLISNAVNLLIIHGAGRAGNPPVQDSSAGKETAADPLAQAMVLTAIVITMGVAAFILALTYRSFRLTTADRVGDDPEATRVSQLSDEEAIAAEDDDGGTVDPTELDAVVESTESGEPS</sequence>